<name>A0ABN2L9G7_9MICO</name>
<evidence type="ECO:0000256" key="1">
    <source>
        <dbReference type="ARBA" id="ARBA00022729"/>
    </source>
</evidence>
<dbReference type="InterPro" id="IPR029050">
    <property type="entry name" value="Immunoprotect_excell_Ig-like"/>
</dbReference>
<keyword evidence="3" id="KW-0472">Membrane</keyword>
<dbReference type="RefSeq" id="WP_344028789.1">
    <property type="nucleotide sequence ID" value="NZ_BAAAOB010000001.1"/>
</dbReference>
<gene>
    <name evidence="5" type="ORF">GCM10009768_04660</name>
</gene>
<keyword evidence="1" id="KW-0732">Signal</keyword>
<feature type="transmembrane region" description="Helical" evidence="3">
    <location>
        <begin position="20"/>
        <end position="38"/>
    </location>
</feature>
<feature type="transmembrane region" description="Helical" evidence="3">
    <location>
        <begin position="44"/>
        <end position="61"/>
    </location>
</feature>
<keyword evidence="6" id="KW-1185">Reference proteome</keyword>
<dbReference type="EMBL" id="BAAAOB010000001">
    <property type="protein sequence ID" value="GAA1778826.1"/>
    <property type="molecule type" value="Genomic_DNA"/>
</dbReference>
<reference evidence="5 6" key="1">
    <citation type="journal article" date="2019" name="Int. J. Syst. Evol. Microbiol.">
        <title>The Global Catalogue of Microorganisms (GCM) 10K type strain sequencing project: providing services to taxonomists for standard genome sequencing and annotation.</title>
        <authorList>
            <consortium name="The Broad Institute Genomics Platform"/>
            <consortium name="The Broad Institute Genome Sequencing Center for Infectious Disease"/>
            <person name="Wu L."/>
            <person name="Ma J."/>
        </authorList>
    </citation>
    <scope>NUCLEOTIDE SEQUENCE [LARGE SCALE GENOMIC DNA]</scope>
    <source>
        <strain evidence="5 6">JCM 14736</strain>
    </source>
</reference>
<evidence type="ECO:0000313" key="6">
    <source>
        <dbReference type="Proteomes" id="UP001500851"/>
    </source>
</evidence>
<feature type="transmembrane region" description="Helical" evidence="3">
    <location>
        <begin position="73"/>
        <end position="95"/>
    </location>
</feature>
<accession>A0ABN2L9G7</accession>
<protein>
    <recommendedName>
        <fullName evidence="4">DUF5067 domain-containing protein</fullName>
    </recommendedName>
</protein>
<dbReference type="Proteomes" id="UP001500851">
    <property type="component" value="Unassembled WGS sequence"/>
</dbReference>
<dbReference type="InterPro" id="IPR031989">
    <property type="entry name" value="DUF5067"/>
</dbReference>
<comment type="caution">
    <text evidence="5">The sequence shown here is derived from an EMBL/GenBank/DDBJ whole genome shotgun (WGS) entry which is preliminary data.</text>
</comment>
<proteinExistence type="predicted"/>
<sequence length="261" mass="26080">MSNPVNTGSPAGTPARSINAGAFVGLGLVVVGFLVALVPLAGVVGWPLMLAGLILGIIGAAKKWNPKWANITNIVLGFVGPGLALMLVLGGLAAAGGAAEGSAKPTSAPSSEAPGEKPAATEQQSDPTAPAFADGVLTTADAKIEITKHAVIPVGAAGNEYGTKPVIAFWYRITNVSGGSLDPTTGFMTEITASQGDGVKLQVGPLPDPAFLNTQLDRIAKGASAENAIAYTLADDATPVDLVAADGIGGAEIGRTQYTIK</sequence>
<organism evidence="5 6">
    <name type="scientific">Leucobacter iarius</name>
    <dbReference type="NCBI Taxonomy" id="333963"/>
    <lineage>
        <taxon>Bacteria</taxon>
        <taxon>Bacillati</taxon>
        <taxon>Actinomycetota</taxon>
        <taxon>Actinomycetes</taxon>
        <taxon>Micrococcales</taxon>
        <taxon>Microbacteriaceae</taxon>
        <taxon>Leucobacter</taxon>
    </lineage>
</organism>
<keyword evidence="3" id="KW-0812">Transmembrane</keyword>
<evidence type="ECO:0000313" key="5">
    <source>
        <dbReference type="EMBL" id="GAA1778826.1"/>
    </source>
</evidence>
<dbReference type="Pfam" id="PF16729">
    <property type="entry name" value="DUF5067"/>
    <property type="match status" value="1"/>
</dbReference>
<keyword evidence="3" id="KW-1133">Transmembrane helix</keyword>
<evidence type="ECO:0000259" key="4">
    <source>
        <dbReference type="Pfam" id="PF16729"/>
    </source>
</evidence>
<feature type="region of interest" description="Disordered" evidence="2">
    <location>
        <begin position="100"/>
        <end position="131"/>
    </location>
</feature>
<feature type="domain" description="DUF5067" evidence="4">
    <location>
        <begin position="119"/>
        <end position="243"/>
    </location>
</feature>
<evidence type="ECO:0000256" key="2">
    <source>
        <dbReference type="SAM" id="MobiDB-lite"/>
    </source>
</evidence>
<dbReference type="Gene3D" id="2.60.40.1240">
    <property type="match status" value="1"/>
</dbReference>
<evidence type="ECO:0000256" key="3">
    <source>
        <dbReference type="SAM" id="Phobius"/>
    </source>
</evidence>